<reference evidence="1 2" key="1">
    <citation type="submission" date="2019-11" db="EMBL/GenBank/DDBJ databases">
        <title>Using colonization assays and comparative genomics to discover symbiosis behaviors and factors in Vibrio fischeri.</title>
        <authorList>
            <person name="Bongrand C."/>
            <person name="Moriano-Gutierrez S."/>
            <person name="Arevalo P."/>
            <person name="Mcfall-Ngai M."/>
            <person name="Visick K."/>
            <person name="Polz M.F."/>
            <person name="Ruby E.G."/>
        </authorList>
    </citation>
    <scope>NUCLEOTIDE SEQUENCE [LARGE SCALE GENOMIC DNA]</scope>
    <source>
        <strain evidence="2">emors.3.2</strain>
    </source>
</reference>
<dbReference type="EMBL" id="WOBO01000005">
    <property type="protein sequence ID" value="MUK44887.1"/>
    <property type="molecule type" value="Genomic_DNA"/>
</dbReference>
<dbReference type="AlphaFoldDB" id="A0A6N3YYX5"/>
<dbReference type="Proteomes" id="UP000435323">
    <property type="component" value="Unassembled WGS sequence"/>
</dbReference>
<organism evidence="1 2">
    <name type="scientific">Aliivibrio fischeri</name>
    <name type="common">Vibrio fischeri</name>
    <dbReference type="NCBI Taxonomy" id="668"/>
    <lineage>
        <taxon>Bacteria</taxon>
        <taxon>Pseudomonadati</taxon>
        <taxon>Pseudomonadota</taxon>
        <taxon>Gammaproteobacteria</taxon>
        <taxon>Vibrionales</taxon>
        <taxon>Vibrionaceae</taxon>
        <taxon>Aliivibrio</taxon>
    </lineage>
</organism>
<dbReference type="RefSeq" id="WP_155657476.1">
    <property type="nucleotide sequence ID" value="NZ_WOBO01000005.1"/>
</dbReference>
<proteinExistence type="predicted"/>
<evidence type="ECO:0000313" key="2">
    <source>
        <dbReference type="Proteomes" id="UP000435323"/>
    </source>
</evidence>
<gene>
    <name evidence="1" type="ORF">GNP77_05785</name>
</gene>
<name>A0A6N3YYX5_ALIFS</name>
<protein>
    <submittedName>
        <fullName evidence="1">Uncharacterized protein</fullName>
    </submittedName>
</protein>
<evidence type="ECO:0000313" key="1">
    <source>
        <dbReference type="EMBL" id="MUK44887.1"/>
    </source>
</evidence>
<comment type="caution">
    <text evidence="1">The sequence shown here is derived from an EMBL/GenBank/DDBJ whole genome shotgun (WGS) entry which is preliminary data.</text>
</comment>
<accession>A0A6N3YYX5</accession>
<sequence length="66" mass="7564">MIQLISTRKLDIECEEQYAVVINNKVFFRVFGENGDFTISTATAGDYDLGFDSYEDKKELVNVIYS</sequence>